<sequence length="226" mass="25052">MQYRVIKEQSLWRRRLIWAAAIAVSALTGGAGFWAGVSAAQFQIQQNGFLLDEVKELSHQNSILQSRLTDSELIIDTQNHTSIALRDELTKLHTVNAGLETELGFFRKIMVPGETDQGIHVERLSVSLSTASTYVIKATLIQVAERPTIVSGSVKLEIQGMQNGEAVRLMAADLGGAPTNLDFRFRYFQALEQTIELPTEFLPSRIKVAVIGKKGMPVEAEFVWPV</sequence>
<dbReference type="EMBL" id="GU474841">
    <property type="protein sequence ID" value="ADI16587.1"/>
    <property type="molecule type" value="Genomic_DNA"/>
</dbReference>
<evidence type="ECO:0000313" key="1">
    <source>
        <dbReference type="EMBL" id="ADI16587.1"/>
    </source>
</evidence>
<dbReference type="AlphaFoldDB" id="E0XQ96"/>
<organism evidence="1">
    <name type="scientific">uncultured gamma proteobacterium HF0010_01E20</name>
    <dbReference type="NCBI Taxonomy" id="710977"/>
    <lineage>
        <taxon>Bacteria</taxon>
        <taxon>Pseudomonadati</taxon>
        <taxon>Pseudomonadota</taxon>
        <taxon>Gammaproteobacteria</taxon>
        <taxon>environmental samples</taxon>
    </lineage>
</organism>
<dbReference type="Pfam" id="PF20567">
    <property type="entry name" value="DUF6776"/>
    <property type="match status" value="1"/>
</dbReference>
<reference evidence="1" key="1">
    <citation type="journal article" date="2011" name="Environ. Microbiol.">
        <title>Time-series analyses of Monterey Bay coastal microbial picoplankton using a 'genome proxy' microarray.</title>
        <authorList>
            <person name="Rich V.I."/>
            <person name="Pham V.D."/>
            <person name="Eppley J."/>
            <person name="Shi Y."/>
            <person name="DeLong E.F."/>
        </authorList>
    </citation>
    <scope>NUCLEOTIDE SEQUENCE</scope>
</reference>
<dbReference type="InterPro" id="IPR046703">
    <property type="entry name" value="DUF6776"/>
</dbReference>
<proteinExistence type="predicted"/>
<name>E0XQ96_9GAMM</name>
<accession>E0XQ96</accession>
<protein>
    <submittedName>
        <fullName evidence="1">Uncharacterized protein</fullName>
    </submittedName>
</protein>